<gene>
    <name evidence="1" type="ORF">SAMN05192574_104767</name>
</gene>
<dbReference type="STRING" id="551995.SAMN05192574_104767"/>
<organism evidence="1 2">
    <name type="scientific">Mucilaginibacter gossypiicola</name>
    <dbReference type="NCBI Taxonomy" id="551995"/>
    <lineage>
        <taxon>Bacteria</taxon>
        <taxon>Pseudomonadati</taxon>
        <taxon>Bacteroidota</taxon>
        <taxon>Sphingobacteriia</taxon>
        <taxon>Sphingobacteriales</taxon>
        <taxon>Sphingobacteriaceae</taxon>
        <taxon>Mucilaginibacter</taxon>
    </lineage>
</organism>
<evidence type="ECO:0000313" key="1">
    <source>
        <dbReference type="EMBL" id="SEN96128.1"/>
    </source>
</evidence>
<sequence length="124" mass="13898">MGYEGINEGTENLIKGTELVVCVHTGPANDGLTYGLGHLYTVKGGFVPVRTYVFEVTDLADVTVEAVKKIMDFFFSVLLDTEWYVKEIPPGSRLFPQEARRLYGEVIMEEQYGAIDIIRSGWSK</sequence>
<dbReference type="OrthoDB" id="798104at2"/>
<evidence type="ECO:0000313" key="2">
    <source>
        <dbReference type="Proteomes" id="UP000198942"/>
    </source>
</evidence>
<dbReference type="EMBL" id="FOCL01000004">
    <property type="protein sequence ID" value="SEN96128.1"/>
    <property type="molecule type" value="Genomic_DNA"/>
</dbReference>
<accession>A0A1H8KUP1</accession>
<name>A0A1H8KUP1_9SPHI</name>
<dbReference type="Proteomes" id="UP000198942">
    <property type="component" value="Unassembled WGS sequence"/>
</dbReference>
<dbReference type="RefSeq" id="WP_091211800.1">
    <property type="nucleotide sequence ID" value="NZ_FOCL01000004.1"/>
</dbReference>
<reference evidence="2" key="1">
    <citation type="submission" date="2016-10" db="EMBL/GenBank/DDBJ databases">
        <authorList>
            <person name="Varghese N."/>
            <person name="Submissions S."/>
        </authorList>
    </citation>
    <scope>NUCLEOTIDE SEQUENCE [LARGE SCALE GENOMIC DNA]</scope>
    <source>
        <strain evidence="2">Gh-48</strain>
    </source>
</reference>
<protein>
    <submittedName>
        <fullName evidence="1">Uncharacterized protein</fullName>
    </submittedName>
</protein>
<dbReference type="AlphaFoldDB" id="A0A1H8KUP1"/>
<proteinExistence type="predicted"/>
<keyword evidence="2" id="KW-1185">Reference proteome</keyword>